<accession>A0ABX8SX59</accession>
<keyword evidence="2" id="KW-1185">Reference proteome</keyword>
<gene>
    <name evidence="1" type="ORF">FE795_05210</name>
</gene>
<proteinExistence type="predicted"/>
<protein>
    <submittedName>
        <fullName evidence="1">Helix-turn-helix domain-containing protein</fullName>
    </submittedName>
</protein>
<reference evidence="1 2" key="1">
    <citation type="submission" date="2020-02" db="EMBL/GenBank/DDBJ databases">
        <title>Partial ammonium oxidation to N2 by heterotrophic bacteria.</title>
        <authorList>
            <person name="Wu M."/>
        </authorList>
    </citation>
    <scope>NUCLEOTIDE SEQUENCE [LARGE SCALE GENOMIC DNA]</scope>
    <source>
        <strain evidence="1 2">HO-1</strain>
    </source>
</reference>
<sequence length="62" mass="6887">MTAIQHMAAQLARLQRTPDRKTRVLQLSASGFSQRQIALEVGVSRSTVFNIMKANHKGVAHE</sequence>
<dbReference type="Proteomes" id="UP000826050">
    <property type="component" value="Chromosome"/>
</dbReference>
<evidence type="ECO:0000313" key="1">
    <source>
        <dbReference type="EMBL" id="QXX78474.1"/>
    </source>
</evidence>
<dbReference type="EMBL" id="CP049362">
    <property type="protein sequence ID" value="QXX78474.1"/>
    <property type="molecule type" value="Genomic_DNA"/>
</dbReference>
<dbReference type="Pfam" id="PF13384">
    <property type="entry name" value="HTH_23"/>
    <property type="match status" value="1"/>
</dbReference>
<dbReference type="RefSeq" id="WP_219235836.1">
    <property type="nucleotide sequence ID" value="NZ_CP049362.1"/>
</dbReference>
<organism evidence="1 2">
    <name type="scientific">Alcaligenes ammonioxydans</name>
    <dbReference type="NCBI Taxonomy" id="2582914"/>
    <lineage>
        <taxon>Bacteria</taxon>
        <taxon>Pseudomonadati</taxon>
        <taxon>Pseudomonadota</taxon>
        <taxon>Betaproteobacteria</taxon>
        <taxon>Burkholderiales</taxon>
        <taxon>Alcaligenaceae</taxon>
        <taxon>Alcaligenes</taxon>
    </lineage>
</organism>
<evidence type="ECO:0000313" key="2">
    <source>
        <dbReference type="Proteomes" id="UP000826050"/>
    </source>
</evidence>
<name>A0ABX8SX59_9BURK</name>